<organism evidence="3">
    <name type="scientific">marine sediment metagenome</name>
    <dbReference type="NCBI Taxonomy" id="412755"/>
    <lineage>
        <taxon>unclassified sequences</taxon>
        <taxon>metagenomes</taxon>
        <taxon>ecological metagenomes</taxon>
    </lineage>
</organism>
<dbReference type="Gene3D" id="3.40.50.720">
    <property type="entry name" value="NAD(P)-binding Rossmann-like Domain"/>
    <property type="match status" value="1"/>
</dbReference>
<keyword evidence="2" id="KW-0560">Oxidoreductase</keyword>
<dbReference type="PANTHER" id="PTHR42879">
    <property type="entry name" value="3-OXOACYL-(ACYL-CARRIER-PROTEIN) REDUCTASE"/>
    <property type="match status" value="1"/>
</dbReference>
<reference evidence="3" key="1">
    <citation type="journal article" date="2014" name="Front. Microbiol.">
        <title>High frequency of phylogenetically diverse reductive dehalogenase-homologous genes in deep subseafloor sedimentary metagenomes.</title>
        <authorList>
            <person name="Kawai M."/>
            <person name="Futagami T."/>
            <person name="Toyoda A."/>
            <person name="Takaki Y."/>
            <person name="Nishi S."/>
            <person name="Hori S."/>
            <person name="Arai W."/>
            <person name="Tsubouchi T."/>
            <person name="Morono Y."/>
            <person name="Uchiyama I."/>
            <person name="Ito T."/>
            <person name="Fujiyama A."/>
            <person name="Inagaki F."/>
            <person name="Takami H."/>
        </authorList>
    </citation>
    <scope>NUCLEOTIDE SEQUENCE</scope>
    <source>
        <strain evidence="3">Expedition CK06-06</strain>
    </source>
</reference>
<sequence length="246" mass="26015">MNLKGKVAMVTGGSGALGGVHCLSLAKAGCNVAVTGYRHMEKAEAVAKEIQALGKKAIAVKMDVANLDEVREGIKKVEETLGHIDILVNNAAFGIVRAVTLVNMDRKDWDYDLSVNLTGAFNTIKYCMSGMLERGWGRIINISTITGIMGGMGQCSYAATKAGLIGLTKTVALEGSRKGVTCNALVLGAFDAGAFHEVAPEFRERIIKSIAMRRAGDPQEVSNVLVFLASEESSYLTGETIEVSGG</sequence>
<evidence type="ECO:0008006" key="4">
    <source>
        <dbReference type="Google" id="ProtNLM"/>
    </source>
</evidence>
<dbReference type="PRINTS" id="PR00080">
    <property type="entry name" value="SDRFAMILY"/>
</dbReference>
<dbReference type="PRINTS" id="PR00081">
    <property type="entry name" value="GDHRDH"/>
</dbReference>
<dbReference type="GO" id="GO:0016491">
    <property type="term" value="F:oxidoreductase activity"/>
    <property type="evidence" value="ECO:0007669"/>
    <property type="project" value="UniProtKB-KW"/>
</dbReference>
<dbReference type="InterPro" id="IPR036291">
    <property type="entry name" value="NAD(P)-bd_dom_sf"/>
</dbReference>
<dbReference type="Pfam" id="PF13561">
    <property type="entry name" value="adh_short_C2"/>
    <property type="match status" value="1"/>
</dbReference>
<dbReference type="AlphaFoldDB" id="X1IZI4"/>
<dbReference type="InterPro" id="IPR002347">
    <property type="entry name" value="SDR_fam"/>
</dbReference>
<feature type="non-terminal residue" evidence="3">
    <location>
        <position position="246"/>
    </location>
</feature>
<dbReference type="InterPro" id="IPR050259">
    <property type="entry name" value="SDR"/>
</dbReference>
<evidence type="ECO:0000313" key="3">
    <source>
        <dbReference type="EMBL" id="GAH71474.1"/>
    </source>
</evidence>
<dbReference type="SUPFAM" id="SSF51735">
    <property type="entry name" value="NAD(P)-binding Rossmann-fold domains"/>
    <property type="match status" value="1"/>
</dbReference>
<dbReference type="EMBL" id="BARU01032472">
    <property type="protein sequence ID" value="GAH71474.1"/>
    <property type="molecule type" value="Genomic_DNA"/>
</dbReference>
<comment type="similarity">
    <text evidence="1">Belongs to the short-chain dehydrogenases/reductases (SDR) family.</text>
</comment>
<accession>X1IZI4</accession>
<gene>
    <name evidence="3" type="ORF">S03H2_51206</name>
</gene>
<comment type="caution">
    <text evidence="3">The sequence shown here is derived from an EMBL/GenBank/DDBJ whole genome shotgun (WGS) entry which is preliminary data.</text>
</comment>
<name>X1IZI4_9ZZZZ</name>
<evidence type="ECO:0000256" key="1">
    <source>
        <dbReference type="ARBA" id="ARBA00006484"/>
    </source>
</evidence>
<dbReference type="PANTHER" id="PTHR42879:SF2">
    <property type="entry name" value="3-OXOACYL-[ACYL-CARRIER-PROTEIN] REDUCTASE FABG"/>
    <property type="match status" value="1"/>
</dbReference>
<protein>
    <recommendedName>
        <fullName evidence="4">3-oxoacyl-[acyl-carrier-protein] reductase</fullName>
    </recommendedName>
</protein>
<proteinExistence type="inferred from homology"/>
<evidence type="ECO:0000256" key="2">
    <source>
        <dbReference type="ARBA" id="ARBA00023002"/>
    </source>
</evidence>
<dbReference type="FunFam" id="3.40.50.720:FF:000173">
    <property type="entry name" value="3-oxoacyl-[acyl-carrier protein] reductase"/>
    <property type="match status" value="1"/>
</dbReference>